<reference evidence="8 9" key="1">
    <citation type="submission" date="2020-08" db="EMBL/GenBank/DDBJ databases">
        <authorList>
            <person name="Kim C.M."/>
        </authorList>
    </citation>
    <scope>NUCLEOTIDE SEQUENCE [LARGE SCALE GENOMIC DNA]</scope>
    <source>
        <strain evidence="8 9">UL070</strain>
    </source>
</reference>
<dbReference type="PANTHER" id="PTHR43161">
    <property type="entry name" value="SORBITOL DEHYDROGENASE"/>
    <property type="match status" value="1"/>
</dbReference>
<dbReference type="InterPro" id="IPR036291">
    <property type="entry name" value="NAD(P)-bd_dom_sf"/>
</dbReference>
<organism evidence="8 9">
    <name type="scientific">Aquipseudomonas ullengensis</name>
    <dbReference type="NCBI Taxonomy" id="2759166"/>
    <lineage>
        <taxon>Bacteria</taxon>
        <taxon>Pseudomonadati</taxon>
        <taxon>Pseudomonadota</taxon>
        <taxon>Gammaproteobacteria</taxon>
        <taxon>Pseudomonadales</taxon>
        <taxon>Pseudomonadaceae</taxon>
        <taxon>Aquipseudomonas</taxon>
    </lineage>
</organism>
<dbReference type="Pfam" id="PF00107">
    <property type="entry name" value="ADH_zinc_N"/>
    <property type="match status" value="1"/>
</dbReference>
<protein>
    <submittedName>
        <fullName evidence="8">Zinc-binding dehydrogenase</fullName>
    </submittedName>
</protein>
<evidence type="ECO:0000256" key="2">
    <source>
        <dbReference type="ARBA" id="ARBA00008072"/>
    </source>
</evidence>
<evidence type="ECO:0000313" key="8">
    <source>
        <dbReference type="EMBL" id="MBB2497342.1"/>
    </source>
</evidence>
<dbReference type="SUPFAM" id="SSF51735">
    <property type="entry name" value="NAD(P)-binding Rossmann-fold domains"/>
    <property type="match status" value="1"/>
</dbReference>
<dbReference type="Pfam" id="PF08240">
    <property type="entry name" value="ADH_N"/>
    <property type="match status" value="1"/>
</dbReference>
<dbReference type="SMART" id="SM00829">
    <property type="entry name" value="PKS_ER"/>
    <property type="match status" value="1"/>
</dbReference>
<dbReference type="InterPro" id="IPR020843">
    <property type="entry name" value="ER"/>
</dbReference>
<evidence type="ECO:0000256" key="5">
    <source>
        <dbReference type="ARBA" id="ARBA00023002"/>
    </source>
</evidence>
<evidence type="ECO:0000256" key="4">
    <source>
        <dbReference type="ARBA" id="ARBA00022833"/>
    </source>
</evidence>
<dbReference type="Gene3D" id="3.90.180.10">
    <property type="entry name" value="Medium-chain alcohol dehydrogenases, catalytic domain"/>
    <property type="match status" value="1"/>
</dbReference>
<accession>A0A7W4QBU8</accession>
<dbReference type="InterPro" id="IPR013149">
    <property type="entry name" value="ADH-like_C"/>
</dbReference>
<evidence type="ECO:0000313" key="9">
    <source>
        <dbReference type="Proteomes" id="UP000542720"/>
    </source>
</evidence>
<proteinExistence type="inferred from homology"/>
<dbReference type="Proteomes" id="UP000542720">
    <property type="component" value="Unassembled WGS sequence"/>
</dbReference>
<keyword evidence="9" id="KW-1185">Reference proteome</keyword>
<keyword evidence="5" id="KW-0560">Oxidoreductase</keyword>
<gene>
    <name evidence="8" type="ORF">H3H51_20165</name>
</gene>
<dbReference type="AlphaFoldDB" id="A0A7W4QBU8"/>
<dbReference type="Gene3D" id="3.40.50.720">
    <property type="entry name" value="NAD(P)-binding Rossmann-like Domain"/>
    <property type="match status" value="1"/>
</dbReference>
<evidence type="ECO:0000256" key="6">
    <source>
        <dbReference type="RuleBase" id="RU361277"/>
    </source>
</evidence>
<dbReference type="SUPFAM" id="SSF50129">
    <property type="entry name" value="GroES-like"/>
    <property type="match status" value="1"/>
</dbReference>
<dbReference type="InterPro" id="IPR002328">
    <property type="entry name" value="ADH_Zn_CS"/>
</dbReference>
<name>A0A7W4QBU8_9GAMM</name>
<dbReference type="InterPro" id="IPR011032">
    <property type="entry name" value="GroES-like_sf"/>
</dbReference>
<dbReference type="EMBL" id="JACJUD010000008">
    <property type="protein sequence ID" value="MBB2497342.1"/>
    <property type="molecule type" value="Genomic_DNA"/>
</dbReference>
<evidence type="ECO:0000256" key="1">
    <source>
        <dbReference type="ARBA" id="ARBA00001947"/>
    </source>
</evidence>
<evidence type="ECO:0000256" key="3">
    <source>
        <dbReference type="ARBA" id="ARBA00022723"/>
    </source>
</evidence>
<evidence type="ECO:0000259" key="7">
    <source>
        <dbReference type="SMART" id="SM00829"/>
    </source>
</evidence>
<comment type="cofactor">
    <cofactor evidence="1 6">
        <name>Zn(2+)</name>
        <dbReference type="ChEBI" id="CHEBI:29105"/>
    </cofactor>
</comment>
<feature type="domain" description="Enoyl reductase (ER)" evidence="7">
    <location>
        <begin position="10"/>
        <end position="338"/>
    </location>
</feature>
<dbReference type="PROSITE" id="PS00059">
    <property type="entry name" value="ADH_ZINC"/>
    <property type="match status" value="1"/>
</dbReference>
<dbReference type="InterPro" id="IPR013154">
    <property type="entry name" value="ADH-like_N"/>
</dbReference>
<keyword evidence="3 6" id="KW-0479">Metal-binding</keyword>
<dbReference type="GO" id="GO:0000721">
    <property type="term" value="F:(R,R)-butanediol dehydrogenase activity"/>
    <property type="evidence" value="ECO:0007669"/>
    <property type="project" value="TreeGrafter"/>
</dbReference>
<dbReference type="GO" id="GO:0034079">
    <property type="term" value="P:butanediol biosynthetic process"/>
    <property type="evidence" value="ECO:0007669"/>
    <property type="project" value="TreeGrafter"/>
</dbReference>
<keyword evidence="4 6" id="KW-0862">Zinc</keyword>
<dbReference type="PANTHER" id="PTHR43161:SF23">
    <property type="entry name" value="(R,R)-BUTANEDIOL DEHYDROGENASE-RELATED"/>
    <property type="match status" value="1"/>
</dbReference>
<comment type="caution">
    <text evidence="8">The sequence shown here is derived from an EMBL/GenBank/DDBJ whole genome shotgun (WGS) entry which is preliminary data.</text>
</comment>
<sequence length="341" mass="36722">MKMKQVRLYGPQDLRIDEVPMPQAGPRDVVVKVAVFGICGSDLNFARNGYIGSPSPQPIPLGHELAGTVHQVGEAVQDIAVGQRVVIHPMKGSNRIGTGDPVHGGFAEFLLVRDAALDESVFPIPDHLAFERAVLTEPVAVGVHGLNLCQAEPSDRVVLFGAGPIGLGVVAALKHRGVERIAVVDIIDERLERARQLGADQIINPAKEELEAALRATFGTVPSKITGQPLVNCSLYIDCAGQGALLQQAVVMAKDTARILILATHKQPVELDMVQVLIKELAIRGSLSYPDEFPEVLAMLGDERLVLEGMHSHSFDFDRFAEAFAMAQDPHQSAKVLVQVS</sequence>
<comment type="similarity">
    <text evidence="2 6">Belongs to the zinc-containing alcohol dehydrogenase family.</text>
</comment>
<dbReference type="GO" id="GO:0005737">
    <property type="term" value="C:cytoplasm"/>
    <property type="evidence" value="ECO:0007669"/>
    <property type="project" value="TreeGrafter"/>
</dbReference>
<dbReference type="GO" id="GO:0008270">
    <property type="term" value="F:zinc ion binding"/>
    <property type="evidence" value="ECO:0007669"/>
    <property type="project" value="InterPro"/>
</dbReference>